<gene>
    <name evidence="7" type="ORF">GCM10009760_41150</name>
</gene>
<evidence type="ECO:0008006" key="9">
    <source>
        <dbReference type="Google" id="ProtNLM"/>
    </source>
</evidence>
<dbReference type="PANTHER" id="PTHR30603:SF4">
    <property type="entry name" value="RNA POLYMERASE SIGMA FACTOR SIGE, CHLOROPLASTIC_MITOCHONDRIAL"/>
    <property type="match status" value="1"/>
</dbReference>
<dbReference type="NCBIfam" id="TIGR02937">
    <property type="entry name" value="sigma70-ECF"/>
    <property type="match status" value="1"/>
</dbReference>
<dbReference type="Pfam" id="PF04542">
    <property type="entry name" value="Sigma70_r2"/>
    <property type="match status" value="1"/>
</dbReference>
<feature type="domain" description="RNA polymerase sigma-70 region 4" evidence="6">
    <location>
        <begin position="170"/>
        <end position="221"/>
    </location>
</feature>
<evidence type="ECO:0000259" key="5">
    <source>
        <dbReference type="Pfam" id="PF04542"/>
    </source>
</evidence>
<dbReference type="PANTHER" id="PTHR30603">
    <property type="entry name" value="RNA POLYMERASE SIGMA FACTOR RPO"/>
    <property type="match status" value="1"/>
</dbReference>
<dbReference type="Gene3D" id="1.10.10.10">
    <property type="entry name" value="Winged helix-like DNA-binding domain superfamily/Winged helix DNA-binding domain"/>
    <property type="match status" value="1"/>
</dbReference>
<reference evidence="7 8" key="1">
    <citation type="journal article" date="2019" name="Int. J. Syst. Evol. Microbiol.">
        <title>The Global Catalogue of Microorganisms (GCM) 10K type strain sequencing project: providing services to taxonomists for standard genome sequencing and annotation.</title>
        <authorList>
            <consortium name="The Broad Institute Genomics Platform"/>
            <consortium name="The Broad Institute Genome Sequencing Center for Infectious Disease"/>
            <person name="Wu L."/>
            <person name="Ma J."/>
        </authorList>
    </citation>
    <scope>NUCLEOTIDE SEQUENCE [LARGE SCALE GENOMIC DNA]</scope>
    <source>
        <strain evidence="7 8">JCM 14560</strain>
    </source>
</reference>
<dbReference type="SUPFAM" id="SSF88659">
    <property type="entry name" value="Sigma3 and sigma4 domains of RNA polymerase sigma factors"/>
    <property type="match status" value="1"/>
</dbReference>
<accession>A0ABN2ZW15</accession>
<keyword evidence="4" id="KW-0804">Transcription</keyword>
<evidence type="ECO:0000256" key="1">
    <source>
        <dbReference type="ARBA" id="ARBA00023015"/>
    </source>
</evidence>
<dbReference type="RefSeq" id="WP_344467169.1">
    <property type="nucleotide sequence ID" value="NZ_BAAANT010000025.1"/>
</dbReference>
<dbReference type="InterPro" id="IPR013325">
    <property type="entry name" value="RNA_pol_sigma_r2"/>
</dbReference>
<evidence type="ECO:0000256" key="4">
    <source>
        <dbReference type="ARBA" id="ARBA00023163"/>
    </source>
</evidence>
<dbReference type="PRINTS" id="PR00046">
    <property type="entry name" value="SIGMA70FCT"/>
</dbReference>
<protein>
    <recommendedName>
        <fullName evidence="9">Sigma-70 family RNA polymerase sigma factor</fullName>
    </recommendedName>
</protein>
<keyword evidence="2" id="KW-0731">Sigma factor</keyword>
<organism evidence="7 8">
    <name type="scientific">Kitasatospora kazusensis</name>
    <dbReference type="NCBI Taxonomy" id="407974"/>
    <lineage>
        <taxon>Bacteria</taxon>
        <taxon>Bacillati</taxon>
        <taxon>Actinomycetota</taxon>
        <taxon>Actinomycetes</taxon>
        <taxon>Kitasatosporales</taxon>
        <taxon>Streptomycetaceae</taxon>
        <taxon>Kitasatospora</taxon>
    </lineage>
</organism>
<dbReference type="EMBL" id="BAAANT010000025">
    <property type="protein sequence ID" value="GAA2148740.1"/>
    <property type="molecule type" value="Genomic_DNA"/>
</dbReference>
<evidence type="ECO:0000259" key="6">
    <source>
        <dbReference type="Pfam" id="PF04545"/>
    </source>
</evidence>
<dbReference type="InterPro" id="IPR050239">
    <property type="entry name" value="Sigma-70_RNA_pol_init_factors"/>
</dbReference>
<evidence type="ECO:0000256" key="3">
    <source>
        <dbReference type="ARBA" id="ARBA00023125"/>
    </source>
</evidence>
<keyword evidence="1" id="KW-0805">Transcription regulation</keyword>
<keyword evidence="3" id="KW-0238">DNA-binding</keyword>
<dbReference type="InterPro" id="IPR013324">
    <property type="entry name" value="RNA_pol_sigma_r3/r4-like"/>
</dbReference>
<name>A0ABN2ZW15_9ACTN</name>
<evidence type="ECO:0000313" key="7">
    <source>
        <dbReference type="EMBL" id="GAA2148740.1"/>
    </source>
</evidence>
<sequence length="225" mass="24800">MSSQQAGPDACERERLVTTHGHLVEREAARYRTWHIDRADLRQAGILGLLIAASRFEPERAVPFGAYAHTWVRKEIQRAISQQEFPAVVPAGLVGRTVALRRALDENSDSLNLAAAALGISPTIVAALHRQLGITGPEEYEELPAPGYVLTDPEPAAVAQDFTRAVRTGLARIEPREAEALILRYGLDDRPERSFRQIGRHLGVSDHTARKLVERAQAGLRPLIT</sequence>
<dbReference type="InterPro" id="IPR000943">
    <property type="entry name" value="RNA_pol_sigma70"/>
</dbReference>
<proteinExistence type="predicted"/>
<dbReference type="InterPro" id="IPR014284">
    <property type="entry name" value="RNA_pol_sigma-70_dom"/>
</dbReference>
<keyword evidence="8" id="KW-1185">Reference proteome</keyword>
<dbReference type="Proteomes" id="UP001422759">
    <property type="component" value="Unassembled WGS sequence"/>
</dbReference>
<feature type="domain" description="RNA polymerase sigma-70 region 2" evidence="5">
    <location>
        <begin position="16"/>
        <end position="83"/>
    </location>
</feature>
<dbReference type="InterPro" id="IPR007630">
    <property type="entry name" value="RNA_pol_sigma70_r4"/>
</dbReference>
<dbReference type="Gene3D" id="1.20.120.1810">
    <property type="match status" value="1"/>
</dbReference>
<dbReference type="InterPro" id="IPR007627">
    <property type="entry name" value="RNA_pol_sigma70_r2"/>
</dbReference>
<comment type="caution">
    <text evidence="7">The sequence shown here is derived from an EMBL/GenBank/DDBJ whole genome shotgun (WGS) entry which is preliminary data.</text>
</comment>
<dbReference type="SUPFAM" id="SSF88946">
    <property type="entry name" value="Sigma2 domain of RNA polymerase sigma factors"/>
    <property type="match status" value="1"/>
</dbReference>
<dbReference type="Pfam" id="PF04545">
    <property type="entry name" value="Sigma70_r4"/>
    <property type="match status" value="1"/>
</dbReference>
<evidence type="ECO:0000256" key="2">
    <source>
        <dbReference type="ARBA" id="ARBA00023082"/>
    </source>
</evidence>
<evidence type="ECO:0000313" key="8">
    <source>
        <dbReference type="Proteomes" id="UP001422759"/>
    </source>
</evidence>
<dbReference type="InterPro" id="IPR036388">
    <property type="entry name" value="WH-like_DNA-bd_sf"/>
</dbReference>